<feature type="non-terminal residue" evidence="1">
    <location>
        <position position="1"/>
    </location>
</feature>
<accession>A0A371GKF2</accession>
<evidence type="ECO:0000313" key="1">
    <source>
        <dbReference type="EMBL" id="RDX90803.1"/>
    </source>
</evidence>
<evidence type="ECO:0000313" key="2">
    <source>
        <dbReference type="Proteomes" id="UP000257109"/>
    </source>
</evidence>
<keyword evidence="2" id="KW-1185">Reference proteome</keyword>
<organism evidence="1 2">
    <name type="scientific">Mucuna pruriens</name>
    <name type="common">Velvet bean</name>
    <name type="synonym">Dolichos pruriens</name>
    <dbReference type="NCBI Taxonomy" id="157652"/>
    <lineage>
        <taxon>Eukaryota</taxon>
        <taxon>Viridiplantae</taxon>
        <taxon>Streptophyta</taxon>
        <taxon>Embryophyta</taxon>
        <taxon>Tracheophyta</taxon>
        <taxon>Spermatophyta</taxon>
        <taxon>Magnoliopsida</taxon>
        <taxon>eudicotyledons</taxon>
        <taxon>Gunneridae</taxon>
        <taxon>Pentapetalae</taxon>
        <taxon>rosids</taxon>
        <taxon>fabids</taxon>
        <taxon>Fabales</taxon>
        <taxon>Fabaceae</taxon>
        <taxon>Papilionoideae</taxon>
        <taxon>50 kb inversion clade</taxon>
        <taxon>NPAAA clade</taxon>
        <taxon>indigoferoid/millettioid clade</taxon>
        <taxon>Phaseoleae</taxon>
        <taxon>Mucuna</taxon>
    </lineage>
</organism>
<proteinExistence type="predicted"/>
<sequence length="188" mass="21099">MKRIFLSSFRHLELPPSEKKYERLCMNIGRDLITLCHLSTPSDQRTYFYKGLLTMDRSMIDKASGGAFMDKPPTAARHLISNMGSNTQQFGVKGLSPSQLVSEIGTASNQRLENQLTELTSLVRQLAVEQHQPTMVAKVCGICTSMEHPTDVCLTLQEIESDQPENVGAIGGFQYGKQLYQIWPFDNQ</sequence>
<gene>
    <name evidence="1" type="ORF">CR513_27310</name>
</gene>
<dbReference type="EMBL" id="QJKJ01005282">
    <property type="protein sequence ID" value="RDX90803.1"/>
    <property type="molecule type" value="Genomic_DNA"/>
</dbReference>
<dbReference type="Proteomes" id="UP000257109">
    <property type="component" value="Unassembled WGS sequence"/>
</dbReference>
<reference evidence="1" key="1">
    <citation type="submission" date="2018-05" db="EMBL/GenBank/DDBJ databases">
        <title>Draft genome of Mucuna pruriens seed.</title>
        <authorList>
            <person name="Nnadi N.E."/>
            <person name="Vos R."/>
            <person name="Hasami M.H."/>
            <person name="Devisetty U.K."/>
            <person name="Aguiy J.C."/>
        </authorList>
    </citation>
    <scope>NUCLEOTIDE SEQUENCE [LARGE SCALE GENOMIC DNA]</scope>
    <source>
        <strain evidence="1">JCA_2017</strain>
    </source>
</reference>
<comment type="caution">
    <text evidence="1">The sequence shown here is derived from an EMBL/GenBank/DDBJ whole genome shotgun (WGS) entry which is preliminary data.</text>
</comment>
<dbReference type="OrthoDB" id="999762at2759"/>
<protein>
    <submittedName>
        <fullName evidence="1">Uncharacterized protein</fullName>
    </submittedName>
</protein>
<dbReference type="AlphaFoldDB" id="A0A371GKF2"/>
<name>A0A371GKF2_MUCPR</name>